<evidence type="ECO:0000256" key="1">
    <source>
        <dbReference type="ARBA" id="ARBA00023002"/>
    </source>
</evidence>
<dbReference type="GO" id="GO:0006081">
    <property type="term" value="P:aldehyde metabolic process"/>
    <property type="evidence" value="ECO:0007669"/>
    <property type="project" value="InterPro"/>
</dbReference>
<proteinExistence type="predicted"/>
<keyword evidence="2" id="KW-0472">Membrane</keyword>
<reference evidence="3" key="2">
    <citation type="submission" date="2014-06" db="EMBL/GenBank/DDBJ databases">
        <title>The complete genome of Blastobotrys (Arxula) adeninivorans LS3 - a yeast of biotechnological interest.</title>
        <authorList>
            <person name="Kunze G."/>
            <person name="Gaillardin C."/>
            <person name="Czernicka M."/>
            <person name="Durrens P."/>
            <person name="Martin T."/>
            <person name="Boer E."/>
            <person name="Gabaldon T."/>
            <person name="Cruz J."/>
            <person name="Talla E."/>
            <person name="Marck C."/>
            <person name="Goffeau A."/>
            <person name="Barbe V."/>
            <person name="Baret P."/>
            <person name="Baronian K."/>
            <person name="Beier S."/>
            <person name="Bleykasten C."/>
            <person name="Bode R."/>
            <person name="Casaregola S."/>
            <person name="Despons L."/>
            <person name="Fairhead C."/>
            <person name="Giersberg M."/>
            <person name="Gierski P."/>
            <person name="Hahnel U."/>
            <person name="Hartmann A."/>
            <person name="Jankowska D."/>
            <person name="Jubin C."/>
            <person name="Jung P."/>
            <person name="Lafontaine I."/>
            <person name="Leh-Louis V."/>
            <person name="Lemaire M."/>
            <person name="Marcet-Houben M."/>
            <person name="Mascher M."/>
            <person name="Morel G."/>
            <person name="Richard G.-F."/>
            <person name="Riechen J."/>
            <person name="Sacerdot C."/>
            <person name="Sarkar A."/>
            <person name="Savel G."/>
            <person name="Schacherer J."/>
            <person name="Sherman D."/>
            <person name="Straub M.-L."/>
            <person name="Stein N."/>
            <person name="Thierry A."/>
            <person name="Trautwein-Schult A."/>
            <person name="Westhof E."/>
            <person name="Worch S."/>
            <person name="Dujon B."/>
            <person name="Souciet J.-L."/>
            <person name="Wincker P."/>
            <person name="Scholz U."/>
            <person name="Neuveglise N."/>
        </authorList>
    </citation>
    <scope>NUCLEOTIDE SEQUENCE</scope>
    <source>
        <strain evidence="3">LS3</strain>
    </source>
</reference>
<dbReference type="InterPro" id="IPR016161">
    <property type="entry name" value="Ald_DH/histidinol_DH"/>
</dbReference>
<dbReference type="PANTHER" id="PTHR43570">
    <property type="entry name" value="ALDEHYDE DEHYDROGENASE"/>
    <property type="match status" value="1"/>
</dbReference>
<dbReference type="GO" id="GO:0004029">
    <property type="term" value="F:aldehyde dehydrogenase (NAD+) activity"/>
    <property type="evidence" value="ECO:0007669"/>
    <property type="project" value="TreeGrafter"/>
</dbReference>
<dbReference type="AlphaFoldDB" id="A0A060T9S3"/>
<dbReference type="PhylomeDB" id="A0A060T9S3"/>
<dbReference type="SUPFAM" id="SSF53720">
    <property type="entry name" value="ALDH-like"/>
    <property type="match status" value="1"/>
</dbReference>
<accession>A0A060T9S3</accession>
<dbReference type="InterPro" id="IPR016163">
    <property type="entry name" value="Ald_DH_C"/>
</dbReference>
<dbReference type="InterPro" id="IPR012394">
    <property type="entry name" value="Aldehyde_DH_NAD(P)"/>
</dbReference>
<organism evidence="3">
    <name type="scientific">Blastobotrys adeninivorans</name>
    <name type="common">Yeast</name>
    <name type="synonym">Arxula adeninivorans</name>
    <dbReference type="NCBI Taxonomy" id="409370"/>
    <lineage>
        <taxon>Eukaryota</taxon>
        <taxon>Fungi</taxon>
        <taxon>Dikarya</taxon>
        <taxon>Ascomycota</taxon>
        <taxon>Saccharomycotina</taxon>
        <taxon>Dipodascomycetes</taxon>
        <taxon>Dipodascales</taxon>
        <taxon>Trichomonascaceae</taxon>
        <taxon>Blastobotrys</taxon>
    </lineage>
</organism>
<sequence length="416" mass="46882">MRTRSSYIQAKPHSHNTMLENQFELLKASFNDGRSIRYGYRLWHLQKLQQLLLENREALVEAIGKDIDRKQSNEEIELLNIFAPMSALYKEYEILEKLYRKQRLPNQVDAGINRVPTALIIGNHMEPLGSLFVPLLYAIATGTAATLKCPEESRNLKDLLTRLFGQYFDREMYVLSEASVDELLSLPYGRIICTGRDGTEAPHILYRDAGINVVVMMEEDQDVAKICQAISKLKFGGGFTLASPDAFIIPRSMIGDVLEELRKSCPQVTVRQSKALPSAKHSDLTLDVVAASSTEVALAMVNSSKINRFTFFGNTEVGDYFLEFSPAVKTAFINTVELFSYKDLSTKTFTNERTLARSKKVVISEKLTWKALPKLIVKYPQPIGFFEQGFLFGATMFLAGVLGASISAVWYIKFRV</sequence>
<feature type="transmembrane region" description="Helical" evidence="2">
    <location>
        <begin position="390"/>
        <end position="412"/>
    </location>
</feature>
<dbReference type="Gene3D" id="3.40.309.10">
    <property type="entry name" value="Aldehyde Dehydrogenase, Chain A, domain 2"/>
    <property type="match status" value="1"/>
</dbReference>
<reference evidence="3" key="1">
    <citation type="submission" date="2014-02" db="EMBL/GenBank/DDBJ databases">
        <authorList>
            <person name="Genoscope - CEA"/>
        </authorList>
    </citation>
    <scope>NUCLEOTIDE SEQUENCE</scope>
    <source>
        <strain evidence="3">LS3</strain>
    </source>
</reference>
<gene>
    <name evidence="3" type="ORF">GNLVRS02_ARAD1B01650g</name>
</gene>
<dbReference type="InterPro" id="IPR016162">
    <property type="entry name" value="Ald_DH_N"/>
</dbReference>
<protein>
    <submittedName>
        <fullName evidence="3">ARAD1B01650p</fullName>
    </submittedName>
</protein>
<dbReference type="GO" id="GO:0005737">
    <property type="term" value="C:cytoplasm"/>
    <property type="evidence" value="ECO:0007669"/>
    <property type="project" value="TreeGrafter"/>
</dbReference>
<dbReference type="PANTHER" id="PTHR43570:SF16">
    <property type="entry name" value="ALDEHYDE DEHYDROGENASE TYPE III, ISOFORM Q"/>
    <property type="match status" value="1"/>
</dbReference>
<keyword evidence="2" id="KW-0812">Transmembrane</keyword>
<keyword evidence="2" id="KW-1133">Transmembrane helix</keyword>
<name>A0A060T9S3_BLAAD</name>
<evidence type="ECO:0000313" key="3">
    <source>
        <dbReference type="EMBL" id="CDP35956.1"/>
    </source>
</evidence>
<evidence type="ECO:0000256" key="2">
    <source>
        <dbReference type="SAM" id="Phobius"/>
    </source>
</evidence>
<dbReference type="Gene3D" id="3.40.605.10">
    <property type="entry name" value="Aldehyde Dehydrogenase, Chain A, domain 1"/>
    <property type="match status" value="1"/>
</dbReference>
<keyword evidence="1" id="KW-0560">Oxidoreductase</keyword>
<dbReference type="EMBL" id="HG937692">
    <property type="protein sequence ID" value="CDP35956.1"/>
    <property type="molecule type" value="Genomic_DNA"/>
</dbReference>